<protein>
    <submittedName>
        <fullName evidence="4">PhzF family phenazine biosynthesis protein</fullName>
    </submittedName>
</protein>
<keyword evidence="2" id="KW-0413">Isomerase</keyword>
<dbReference type="PANTHER" id="PTHR13774">
    <property type="entry name" value="PHENAZINE BIOSYNTHESIS PROTEIN"/>
    <property type="match status" value="1"/>
</dbReference>
<dbReference type="Pfam" id="PF02567">
    <property type="entry name" value="PhzC-PhzF"/>
    <property type="match status" value="1"/>
</dbReference>
<proteinExistence type="inferred from homology"/>
<dbReference type="Proteomes" id="UP000526734">
    <property type="component" value="Unassembled WGS sequence"/>
</dbReference>
<dbReference type="PIRSF" id="PIRSF016184">
    <property type="entry name" value="PhzC_PhzF"/>
    <property type="match status" value="1"/>
</dbReference>
<dbReference type="GO" id="GO:0005737">
    <property type="term" value="C:cytoplasm"/>
    <property type="evidence" value="ECO:0007669"/>
    <property type="project" value="TreeGrafter"/>
</dbReference>
<comment type="caution">
    <text evidence="4">The sequence shown here is derived from an EMBL/GenBank/DDBJ whole genome shotgun (WGS) entry which is preliminary data.</text>
</comment>
<evidence type="ECO:0000313" key="4">
    <source>
        <dbReference type="EMBL" id="MBB1160093.1"/>
    </source>
</evidence>
<dbReference type="NCBIfam" id="TIGR00654">
    <property type="entry name" value="PhzF_family"/>
    <property type="match status" value="1"/>
</dbReference>
<gene>
    <name evidence="4" type="ORF">H4281_43700</name>
</gene>
<dbReference type="AlphaFoldDB" id="A0A7W3ZGF5"/>
<dbReference type="InterPro" id="IPR003719">
    <property type="entry name" value="Phenazine_PhzF-like"/>
</dbReference>
<dbReference type="Gene3D" id="3.10.310.10">
    <property type="entry name" value="Diaminopimelate Epimerase, Chain A, domain 1"/>
    <property type="match status" value="2"/>
</dbReference>
<keyword evidence="5" id="KW-1185">Reference proteome</keyword>
<evidence type="ECO:0000256" key="1">
    <source>
        <dbReference type="ARBA" id="ARBA00008270"/>
    </source>
</evidence>
<dbReference type="SUPFAM" id="SSF54506">
    <property type="entry name" value="Diaminopimelate epimerase-like"/>
    <property type="match status" value="1"/>
</dbReference>
<accession>A0A7W3ZGF5</accession>
<feature type="active site" evidence="3">
    <location>
        <position position="50"/>
    </location>
</feature>
<name>A0A7W3ZGF5_9PSEU</name>
<dbReference type="GO" id="GO:0016853">
    <property type="term" value="F:isomerase activity"/>
    <property type="evidence" value="ECO:0007669"/>
    <property type="project" value="UniProtKB-KW"/>
</dbReference>
<evidence type="ECO:0000256" key="2">
    <source>
        <dbReference type="ARBA" id="ARBA00023235"/>
    </source>
</evidence>
<dbReference type="PANTHER" id="PTHR13774:SF17">
    <property type="entry name" value="PHENAZINE BIOSYNTHESIS-LIKE DOMAIN-CONTAINING PROTEIN"/>
    <property type="match status" value="1"/>
</dbReference>
<evidence type="ECO:0000256" key="3">
    <source>
        <dbReference type="PIRSR" id="PIRSR016184-1"/>
    </source>
</evidence>
<organism evidence="4 5">
    <name type="scientific">Amycolatopsis dendrobii</name>
    <dbReference type="NCBI Taxonomy" id="2760662"/>
    <lineage>
        <taxon>Bacteria</taxon>
        <taxon>Bacillati</taxon>
        <taxon>Actinomycetota</taxon>
        <taxon>Actinomycetes</taxon>
        <taxon>Pseudonocardiales</taxon>
        <taxon>Pseudonocardiaceae</taxon>
        <taxon>Amycolatopsis</taxon>
    </lineage>
</organism>
<comment type="similarity">
    <text evidence="1">Belongs to the PhzF family.</text>
</comment>
<evidence type="ECO:0000313" key="5">
    <source>
        <dbReference type="Proteomes" id="UP000526734"/>
    </source>
</evidence>
<dbReference type="RefSeq" id="WP_182896726.1">
    <property type="nucleotide sequence ID" value="NZ_JACGZW010000026.1"/>
</dbReference>
<dbReference type="EMBL" id="JACGZW010000026">
    <property type="protein sequence ID" value="MBB1160093.1"/>
    <property type="molecule type" value="Genomic_DNA"/>
</dbReference>
<reference evidence="4 5" key="1">
    <citation type="submission" date="2020-08" db="EMBL/GenBank/DDBJ databases">
        <title>Amycolatopsis sp. nov. DR6-1 isolated from Dendrobium heterocarpum.</title>
        <authorList>
            <person name="Tedsree N."/>
            <person name="Kuncharoen N."/>
            <person name="Likhitwitayawuid K."/>
            <person name="Tanasupawat S."/>
        </authorList>
    </citation>
    <scope>NUCLEOTIDE SEQUENCE [LARGE SCALE GENOMIC DNA]</scope>
    <source>
        <strain evidence="4 5">DR6-1</strain>
    </source>
</reference>
<sequence length="254" mass="27297">MDPSARNEFHLVDAFTDQAFAGNPAGVVVLDQPADAGWMQQVAAEMKHSETAFVVNTGEGAKSLRWFTPTDEVSLCGHATIAVTHVLGGHQVYDTLSGRLTCTKADGWIEMDFPADPPVETGEDLSPILKEPARFTGRARENLFAVLDSVEAVRNAEPDLDALRATWTGRLIITAAGDDFVSRFFGPGVGVDEDPVTGSAHCSLAPYWARQLGKTTLVGQQLSARGGTVRTEVRDDRVLLRGQAVTVVSGELYV</sequence>